<comment type="caution">
    <text evidence="4">The sequence shown here is derived from an EMBL/GenBank/DDBJ whole genome shotgun (WGS) entry which is preliminary data.</text>
</comment>
<evidence type="ECO:0000313" key="4">
    <source>
        <dbReference type="EMBL" id="PIC54725.1"/>
    </source>
</evidence>
<dbReference type="GO" id="GO:0045277">
    <property type="term" value="C:respiratory chain complex IV"/>
    <property type="evidence" value="ECO:0007669"/>
    <property type="project" value="InterPro"/>
</dbReference>
<dbReference type="InterPro" id="IPR036639">
    <property type="entry name" value="Cyt_c_oxidase_su4_sf"/>
</dbReference>
<organism evidence="4 5">
    <name type="scientific">Caenorhabditis nigoni</name>
    <dbReference type="NCBI Taxonomy" id="1611254"/>
    <lineage>
        <taxon>Eukaryota</taxon>
        <taxon>Metazoa</taxon>
        <taxon>Ecdysozoa</taxon>
        <taxon>Nematoda</taxon>
        <taxon>Chromadorea</taxon>
        <taxon>Rhabditida</taxon>
        <taxon>Rhabditina</taxon>
        <taxon>Rhabditomorpha</taxon>
        <taxon>Rhabditoidea</taxon>
        <taxon>Rhabditidae</taxon>
        <taxon>Peloderinae</taxon>
        <taxon>Caenorhabditis</taxon>
    </lineage>
</organism>
<dbReference type="Gene3D" id="1.10.442.10">
    <property type="entry name" value="Cytochrome c oxidase subunit IV"/>
    <property type="match status" value="1"/>
</dbReference>
<evidence type="ECO:0000256" key="1">
    <source>
        <dbReference type="ARBA" id="ARBA00004434"/>
    </source>
</evidence>
<evidence type="ECO:0008006" key="6">
    <source>
        <dbReference type="Google" id="ProtNLM"/>
    </source>
</evidence>
<evidence type="ECO:0000256" key="3">
    <source>
        <dbReference type="ARBA" id="ARBA00023128"/>
    </source>
</evidence>
<keyword evidence="5" id="KW-1185">Reference proteome</keyword>
<dbReference type="EMBL" id="PDUG01000001">
    <property type="protein sequence ID" value="PIC54725.1"/>
    <property type="molecule type" value="Genomic_DNA"/>
</dbReference>
<dbReference type="InterPro" id="IPR004203">
    <property type="entry name" value="Cyt_c_oxidase_su4_fam"/>
</dbReference>
<evidence type="ECO:0000256" key="2">
    <source>
        <dbReference type="ARBA" id="ARBA00008135"/>
    </source>
</evidence>
<accession>A0A2G5VSC8</accession>
<comment type="subcellular location">
    <subcellularLocation>
        <location evidence="1">Mitochondrion inner membrane</location>
        <topology evidence="1">Single-pass membrane protein</topology>
    </subcellularLocation>
</comment>
<gene>
    <name evidence="4" type="primary">Cni-W09C5.8</name>
    <name evidence="4" type="synonym">Cnig_chr_I.g3856</name>
    <name evidence="4" type="ORF">B9Z55_003856</name>
</gene>
<comment type="similarity">
    <text evidence="2">Belongs to the cytochrome c oxidase IV family.</text>
</comment>
<dbReference type="GO" id="GO:0005743">
    <property type="term" value="C:mitochondrial inner membrane"/>
    <property type="evidence" value="ECO:0007669"/>
    <property type="project" value="UniProtKB-SubCell"/>
</dbReference>
<dbReference type="Pfam" id="PF02936">
    <property type="entry name" value="COX4"/>
    <property type="match status" value="1"/>
</dbReference>
<proteinExistence type="inferred from homology"/>
<dbReference type="AlphaFoldDB" id="A0A2G5VSC8"/>
<protein>
    <recommendedName>
        <fullName evidence="6">Cytochrome c oxidase subunit IV</fullName>
    </recommendedName>
</protein>
<dbReference type="SUPFAM" id="SSF81406">
    <property type="entry name" value="Mitochondrial cytochrome c oxidase subunit IV"/>
    <property type="match status" value="1"/>
</dbReference>
<dbReference type="GO" id="GO:0006123">
    <property type="term" value="P:mitochondrial electron transport, cytochrome c to oxygen"/>
    <property type="evidence" value="ECO:0007669"/>
    <property type="project" value="InterPro"/>
</dbReference>
<reference evidence="5" key="1">
    <citation type="submission" date="2017-10" db="EMBL/GenBank/DDBJ databases">
        <title>Rapid genome shrinkage in a self-fertile nematode reveals novel sperm competition proteins.</title>
        <authorList>
            <person name="Yin D."/>
            <person name="Schwarz E.M."/>
            <person name="Thomas C.G."/>
            <person name="Felde R.L."/>
            <person name="Korf I.F."/>
            <person name="Cutter A.D."/>
            <person name="Schartner C.M."/>
            <person name="Ralston E.J."/>
            <person name="Meyer B.J."/>
            <person name="Haag E.S."/>
        </authorList>
    </citation>
    <scope>NUCLEOTIDE SEQUENCE [LARGE SCALE GENOMIC DNA]</scope>
    <source>
        <strain evidence="5">JU1422</strain>
    </source>
</reference>
<name>A0A2G5VSC8_9PELO</name>
<keyword evidence="3" id="KW-0496">Mitochondrion</keyword>
<evidence type="ECO:0000313" key="5">
    <source>
        <dbReference type="Proteomes" id="UP000230233"/>
    </source>
</evidence>
<dbReference type="OrthoDB" id="186013at2759"/>
<sequence>MLARQMMLPRLALRAIHTTTRVAGGQEFYWGPAKAAGRELVGYGANGDNIYQDRLDYWYPAIRFRKEDSVIAPIRAKEQADWKNLSAEEKKLCK</sequence>
<dbReference type="Proteomes" id="UP000230233">
    <property type="component" value="Chromosome I"/>
</dbReference>